<feature type="region of interest" description="Disordered" evidence="1">
    <location>
        <begin position="110"/>
        <end position="135"/>
    </location>
</feature>
<name>A0ABX2P7X6_9PROT</name>
<protein>
    <recommendedName>
        <fullName evidence="4">Phage protein</fullName>
    </recommendedName>
</protein>
<evidence type="ECO:0000313" key="3">
    <source>
        <dbReference type="Proteomes" id="UP001516351"/>
    </source>
</evidence>
<dbReference type="EMBL" id="JABXXV010000009">
    <property type="protein sequence ID" value="NVN47956.1"/>
    <property type="molecule type" value="Genomic_DNA"/>
</dbReference>
<evidence type="ECO:0008006" key="4">
    <source>
        <dbReference type="Google" id="ProtNLM"/>
    </source>
</evidence>
<organism evidence="2 3">
    <name type="scientific">Asaia spathodeae</name>
    <dbReference type="NCBI Taxonomy" id="657016"/>
    <lineage>
        <taxon>Bacteria</taxon>
        <taxon>Pseudomonadati</taxon>
        <taxon>Pseudomonadota</taxon>
        <taxon>Alphaproteobacteria</taxon>
        <taxon>Acetobacterales</taxon>
        <taxon>Acetobacteraceae</taxon>
        <taxon>Asaia</taxon>
    </lineage>
</organism>
<proteinExistence type="predicted"/>
<accession>A0ABX2P7X6</accession>
<comment type="caution">
    <text evidence="2">The sequence shown here is derived from an EMBL/GenBank/DDBJ whole genome shotgun (WGS) entry which is preliminary data.</text>
</comment>
<sequence length="326" mass="35212">MSKSSIESRALAMVASDVRLFTLAAEAAVVWVRLISAILEYGADGILHAGKDGAPDLATLARFRFHVSETQLETYMETYARTRLITYDAASGLVGLPETLQPTRRAIASRLNGKKGGRPPKNANPTPQHDPRQRTAIMPISGGKTVSRETQSKTQPSHARAKLSLADNISLEGKAKLGARVDDAQIDTAYQRIGPMAFEAAGFDPARDMGNYRIVRQWAADALQSGLSADETERLILGVVGSVAERQRSKGAAISHLGYFGKAIGTAIANRDVPDAPMSEGEIEADRAWKRDMDTWRERVASGVAGAVNDTIPNRADYLDRARKAA</sequence>
<evidence type="ECO:0000313" key="2">
    <source>
        <dbReference type="EMBL" id="NVN47956.1"/>
    </source>
</evidence>
<reference evidence="2 3" key="1">
    <citation type="submission" date="2020-06" db="EMBL/GenBank/DDBJ databases">
        <title>Synonyms of Asaia species.</title>
        <authorList>
            <person name="Sombolestani A."/>
        </authorList>
    </citation>
    <scope>NUCLEOTIDE SEQUENCE [LARGE SCALE GENOMIC DNA]</scope>
    <source>
        <strain evidence="2 3">LMG 27047</strain>
    </source>
</reference>
<keyword evidence="3" id="KW-1185">Reference proteome</keyword>
<dbReference type="RefSeq" id="WP_267312244.1">
    <property type="nucleotide sequence ID" value="NZ_JABXXV010000009.1"/>
</dbReference>
<evidence type="ECO:0000256" key="1">
    <source>
        <dbReference type="SAM" id="MobiDB-lite"/>
    </source>
</evidence>
<gene>
    <name evidence="2" type="ORF">HW542_14230</name>
</gene>
<dbReference type="Proteomes" id="UP001516351">
    <property type="component" value="Unassembled WGS sequence"/>
</dbReference>